<organism evidence="2 3">
    <name type="scientific">Corynespora cassiicola Philippines</name>
    <dbReference type="NCBI Taxonomy" id="1448308"/>
    <lineage>
        <taxon>Eukaryota</taxon>
        <taxon>Fungi</taxon>
        <taxon>Dikarya</taxon>
        <taxon>Ascomycota</taxon>
        <taxon>Pezizomycotina</taxon>
        <taxon>Dothideomycetes</taxon>
        <taxon>Pleosporomycetidae</taxon>
        <taxon>Pleosporales</taxon>
        <taxon>Corynesporascaceae</taxon>
        <taxon>Corynespora</taxon>
    </lineage>
</organism>
<feature type="region of interest" description="Disordered" evidence="1">
    <location>
        <begin position="440"/>
        <end position="465"/>
    </location>
</feature>
<dbReference type="OrthoDB" id="3438345at2759"/>
<keyword evidence="3" id="KW-1185">Reference proteome</keyword>
<gene>
    <name evidence="2" type="ORF">BS50DRAFT_579623</name>
</gene>
<dbReference type="EMBL" id="KZ678152">
    <property type="protein sequence ID" value="PSN59807.1"/>
    <property type="molecule type" value="Genomic_DNA"/>
</dbReference>
<dbReference type="SUPFAM" id="SSF52047">
    <property type="entry name" value="RNI-like"/>
    <property type="match status" value="1"/>
</dbReference>
<proteinExistence type="predicted"/>
<dbReference type="Proteomes" id="UP000240883">
    <property type="component" value="Unassembled WGS sequence"/>
</dbReference>
<reference evidence="2 3" key="1">
    <citation type="journal article" date="2018" name="Front. Microbiol.">
        <title>Genome-Wide Analysis of Corynespora cassiicola Leaf Fall Disease Putative Effectors.</title>
        <authorList>
            <person name="Lopez D."/>
            <person name="Ribeiro S."/>
            <person name="Label P."/>
            <person name="Fumanal B."/>
            <person name="Venisse J.S."/>
            <person name="Kohler A."/>
            <person name="de Oliveira R.R."/>
            <person name="Labutti K."/>
            <person name="Lipzen A."/>
            <person name="Lail K."/>
            <person name="Bauer D."/>
            <person name="Ohm R.A."/>
            <person name="Barry K.W."/>
            <person name="Spatafora J."/>
            <person name="Grigoriev I.V."/>
            <person name="Martin F.M."/>
            <person name="Pujade-Renaud V."/>
        </authorList>
    </citation>
    <scope>NUCLEOTIDE SEQUENCE [LARGE SCALE GENOMIC DNA]</scope>
    <source>
        <strain evidence="2 3">Philippines</strain>
    </source>
</reference>
<dbReference type="AlphaFoldDB" id="A0A2T2N2Z6"/>
<protein>
    <submittedName>
        <fullName evidence="2">Uncharacterized protein</fullName>
    </submittedName>
</protein>
<evidence type="ECO:0000313" key="3">
    <source>
        <dbReference type="Proteomes" id="UP000240883"/>
    </source>
</evidence>
<evidence type="ECO:0000256" key="1">
    <source>
        <dbReference type="SAM" id="MobiDB-lite"/>
    </source>
</evidence>
<sequence>MDTPSLEKLPLELVERIAECVVCLDTQAPDPPALCSLRLASKTLEAKTHRTFLHAYFKHRAVDFSLQGLARLQEISECPVVNATVETLSLGRHLLMSDFDRFHLQLEAQDDNAALQEQVRTLDRDASDRRAFETGGMGTLLLSKVLENLINVSKITLDPSNSVALNIFYSTDRHCSRGPGSCATLFASIFSAMWLAKHRIESLVMPYDGLSLKADGIGMVPDQFEFPSPMWSVFDRLTSLSLVCTFSNSTILCDFLLALPALKDLSIVCNGWSDHDMADEMMLDYLVTRRPKASLRSLRLRGLPFALPLDGKFLQHHTRTLESLTLEHCEMDCNDGASDDAMDDGLDDDDEPDSRGWPDVLEDLKTQERLGNLRLHELAQNGQRTYYPNHPMPLFVSLDEMTKGEFVGCEFVQVFPYTTQVDEWENMTERISQLQTDFTVSRRQAKPDGSHGGLTVWSRAEDGAL</sequence>
<accession>A0A2T2N2Z6</accession>
<evidence type="ECO:0000313" key="2">
    <source>
        <dbReference type="EMBL" id="PSN59807.1"/>
    </source>
</evidence>
<name>A0A2T2N2Z6_CORCC</name>